<protein>
    <submittedName>
        <fullName evidence="3">Helix-turn-helix domain protein</fullName>
    </submittedName>
</protein>
<dbReference type="PANTHER" id="PTHR46558">
    <property type="entry name" value="TRACRIPTIONAL REGULATORY PROTEIN-RELATED-RELATED"/>
    <property type="match status" value="1"/>
</dbReference>
<feature type="domain" description="HTH cro/C1-type" evidence="2">
    <location>
        <begin position="20"/>
        <end position="74"/>
    </location>
</feature>
<evidence type="ECO:0000313" key="3">
    <source>
        <dbReference type="EMBL" id="DAE02622.1"/>
    </source>
</evidence>
<keyword evidence="1" id="KW-0238">DNA-binding</keyword>
<dbReference type="EMBL" id="BK015348">
    <property type="protein sequence ID" value="DAE02622.1"/>
    <property type="molecule type" value="Genomic_DNA"/>
</dbReference>
<name>A0A8S5P6B8_9CAUD</name>
<reference evidence="3" key="1">
    <citation type="journal article" date="2021" name="Proc. Natl. Acad. Sci. U.S.A.">
        <title>A Catalog of Tens of Thousands of Viruses from Human Metagenomes Reveals Hidden Associations with Chronic Diseases.</title>
        <authorList>
            <person name="Tisza M.J."/>
            <person name="Buck C.B."/>
        </authorList>
    </citation>
    <scope>NUCLEOTIDE SEQUENCE</scope>
    <source>
        <strain evidence="3">CtTwu10</strain>
    </source>
</reference>
<sequence length="80" mass="8810">MITPLIDRGCSYGLHIPGIVTNMRTHRGLSQKQLAEKLRVSQAAVSLWETGAKYPSLDRLYDLAAVLGCRVAQLVDDKEA</sequence>
<dbReference type="InterPro" id="IPR001387">
    <property type="entry name" value="Cro/C1-type_HTH"/>
</dbReference>
<dbReference type="SMART" id="SM00530">
    <property type="entry name" value="HTH_XRE"/>
    <property type="match status" value="1"/>
</dbReference>
<dbReference type="PROSITE" id="PS50943">
    <property type="entry name" value="HTH_CROC1"/>
    <property type="match status" value="1"/>
</dbReference>
<dbReference type="Pfam" id="PF01381">
    <property type="entry name" value="HTH_3"/>
    <property type="match status" value="1"/>
</dbReference>
<evidence type="ECO:0000259" key="2">
    <source>
        <dbReference type="PROSITE" id="PS50943"/>
    </source>
</evidence>
<accession>A0A8S5P6B8</accession>
<proteinExistence type="predicted"/>
<dbReference type="SUPFAM" id="SSF47413">
    <property type="entry name" value="lambda repressor-like DNA-binding domains"/>
    <property type="match status" value="1"/>
</dbReference>
<dbReference type="GO" id="GO:0003677">
    <property type="term" value="F:DNA binding"/>
    <property type="evidence" value="ECO:0007669"/>
    <property type="project" value="UniProtKB-KW"/>
</dbReference>
<dbReference type="InterPro" id="IPR010982">
    <property type="entry name" value="Lambda_DNA-bd_dom_sf"/>
</dbReference>
<dbReference type="CDD" id="cd00093">
    <property type="entry name" value="HTH_XRE"/>
    <property type="match status" value="1"/>
</dbReference>
<evidence type="ECO:0000256" key="1">
    <source>
        <dbReference type="ARBA" id="ARBA00023125"/>
    </source>
</evidence>
<organism evidence="3">
    <name type="scientific">Siphoviridae sp. ctTwu10</name>
    <dbReference type="NCBI Taxonomy" id="2825525"/>
    <lineage>
        <taxon>Viruses</taxon>
        <taxon>Duplodnaviria</taxon>
        <taxon>Heunggongvirae</taxon>
        <taxon>Uroviricota</taxon>
        <taxon>Caudoviricetes</taxon>
    </lineage>
</organism>
<dbReference type="PANTHER" id="PTHR46558:SF4">
    <property type="entry name" value="DNA-BIDING PHAGE PROTEIN"/>
    <property type="match status" value="1"/>
</dbReference>
<dbReference type="Gene3D" id="1.10.260.40">
    <property type="entry name" value="lambda repressor-like DNA-binding domains"/>
    <property type="match status" value="1"/>
</dbReference>